<gene>
    <name evidence="2" type="ORF">A9D14_02780</name>
</gene>
<dbReference type="InterPro" id="IPR003425">
    <property type="entry name" value="CCB3/YggT"/>
</dbReference>
<dbReference type="GO" id="GO:0016020">
    <property type="term" value="C:membrane"/>
    <property type="evidence" value="ECO:0007669"/>
    <property type="project" value="InterPro"/>
</dbReference>
<reference evidence="2 3" key="1">
    <citation type="submission" date="2017-01" db="EMBL/GenBank/DDBJ databases">
        <title>Complete genome sequence of esterase-producing bacterium Croceicoccus marinus E4A9.</title>
        <authorList>
            <person name="Wu Y.-H."/>
            <person name="Cheng H."/>
            <person name="Xu L."/>
            <person name="Huo Y.-Y."/>
            <person name="Wang C.-S."/>
            <person name="Xu X.-W."/>
        </authorList>
    </citation>
    <scope>NUCLEOTIDE SEQUENCE [LARGE SCALE GENOMIC DNA]</scope>
    <source>
        <strain evidence="2 3">E4A9</strain>
    </source>
</reference>
<evidence type="ECO:0000256" key="1">
    <source>
        <dbReference type="SAM" id="Phobius"/>
    </source>
</evidence>
<dbReference type="EMBL" id="CP019602">
    <property type="protein sequence ID" value="ARU15300.1"/>
    <property type="molecule type" value="Genomic_DNA"/>
</dbReference>
<evidence type="ECO:0000313" key="3">
    <source>
        <dbReference type="Proteomes" id="UP000195807"/>
    </source>
</evidence>
<feature type="transmembrane region" description="Helical" evidence="1">
    <location>
        <begin position="72"/>
        <end position="95"/>
    </location>
</feature>
<accession>A0A1Z1F936</accession>
<dbReference type="Proteomes" id="UP000195807">
    <property type="component" value="Chromosome"/>
</dbReference>
<organism evidence="2 3">
    <name type="scientific">Croceicoccus marinus</name>
    <dbReference type="NCBI Taxonomy" id="450378"/>
    <lineage>
        <taxon>Bacteria</taxon>
        <taxon>Pseudomonadati</taxon>
        <taxon>Pseudomonadota</taxon>
        <taxon>Alphaproteobacteria</taxon>
        <taxon>Sphingomonadales</taxon>
        <taxon>Erythrobacteraceae</taxon>
        <taxon>Croceicoccus</taxon>
    </lineage>
</organism>
<keyword evidence="1" id="KW-0812">Transmembrane</keyword>
<keyword evidence="3" id="KW-1185">Reference proteome</keyword>
<keyword evidence="1" id="KW-0472">Membrane</keyword>
<dbReference type="Pfam" id="PF02325">
    <property type="entry name" value="CCB3_YggT"/>
    <property type="match status" value="1"/>
</dbReference>
<feature type="transmembrane region" description="Helical" evidence="1">
    <location>
        <begin position="12"/>
        <end position="35"/>
    </location>
</feature>
<keyword evidence="1" id="KW-1133">Transmembrane helix</keyword>
<dbReference type="KEGG" id="cman:A9D14_02780"/>
<proteinExistence type="predicted"/>
<sequence length="101" mass="11259">MTVFLALLIQILSYLVDIIVVLVIVQFVLSLLISFNVVNMHNQFVSAIYTALNALLEPMLRPIRKIMPNTGAIDFSPLVLIVGLNVLIMILNAVYRSAVVY</sequence>
<protein>
    <submittedName>
        <fullName evidence="2">YggT family protein</fullName>
    </submittedName>
</protein>
<dbReference type="STRING" id="450378.GCA_001661675_00554"/>
<dbReference type="AlphaFoldDB" id="A0A1Z1F936"/>
<evidence type="ECO:0000313" key="2">
    <source>
        <dbReference type="EMBL" id="ARU15300.1"/>
    </source>
</evidence>
<feature type="transmembrane region" description="Helical" evidence="1">
    <location>
        <begin position="41"/>
        <end position="60"/>
    </location>
</feature>
<name>A0A1Z1F936_9SPHN</name>